<sequence length="251" mass="29655">MILIKGDYPLYALKPQVKPLKEEFKAYIEKNHQLANLFKQSDVITNDIIDDSKPIAIADKFNIYYKYNREIENQAQFTFLEYMIEDKDYIRILEEATEAYCCKRTEGFMQIYPMKAIIVRTIFSYLEVLSFLKEKGIVEYHLTTDKEIESLIKTLMRYAFFDKSIVPGVEFKKVSIFSEAMKSKIIRIVYSLLTEAMKDHAHLDYITDLDRTARYWYQERTESGLQEALARETEIDTIRLDEMFSLLPSSN</sequence>
<reference evidence="1" key="1">
    <citation type="journal article" date="2021" name="Proc. Natl. Acad. Sci. U.S.A.">
        <title>A Catalog of Tens of Thousands of Viruses from Human Metagenomes Reveals Hidden Associations with Chronic Diseases.</title>
        <authorList>
            <person name="Tisza M.J."/>
            <person name="Buck C.B."/>
        </authorList>
    </citation>
    <scope>NUCLEOTIDE SEQUENCE</scope>
    <source>
        <strain evidence="1">CtijX18</strain>
    </source>
</reference>
<protein>
    <submittedName>
        <fullName evidence="1">Uncharacterized protein</fullName>
    </submittedName>
</protein>
<proteinExistence type="predicted"/>
<organism evidence="1">
    <name type="scientific">Myoviridae sp. ctijX18</name>
    <dbReference type="NCBI Taxonomy" id="2825154"/>
    <lineage>
        <taxon>Viruses</taxon>
        <taxon>Duplodnaviria</taxon>
        <taxon>Heunggongvirae</taxon>
        <taxon>Uroviricota</taxon>
        <taxon>Caudoviricetes</taxon>
    </lineage>
</organism>
<accession>A0A8S5USG5</accession>
<evidence type="ECO:0000313" key="1">
    <source>
        <dbReference type="EMBL" id="DAF97440.1"/>
    </source>
</evidence>
<name>A0A8S5USG5_9CAUD</name>
<dbReference type="EMBL" id="BK016133">
    <property type="protein sequence ID" value="DAF97440.1"/>
    <property type="molecule type" value="Genomic_DNA"/>
</dbReference>